<protein>
    <submittedName>
        <fullName evidence="1">Uncharacterized protein</fullName>
    </submittedName>
</protein>
<evidence type="ECO:0000313" key="1">
    <source>
        <dbReference type="EMBL" id="ECW0107023.1"/>
    </source>
</evidence>
<reference evidence="1" key="1">
    <citation type="submission" date="2019-09" db="EMBL/GenBank/DDBJ databases">
        <authorList>
            <consortium name="GenomeTrakr network: Whole genome sequencing for foodborne pathogen traceback"/>
        </authorList>
    </citation>
    <scope>NUCLEOTIDE SEQUENCE</scope>
    <source>
        <strain evidence="1">AUSMDU00020873</strain>
    </source>
</reference>
<name>A0A612H4L7_SALET</name>
<accession>A0A612H4L7</accession>
<comment type="caution">
    <text evidence="1">The sequence shown here is derived from an EMBL/GenBank/DDBJ whole genome shotgun (WGS) entry which is preliminary data.</text>
</comment>
<organism evidence="1">
    <name type="scientific">Salmonella enterica I</name>
    <dbReference type="NCBI Taxonomy" id="59201"/>
    <lineage>
        <taxon>Bacteria</taxon>
        <taxon>Pseudomonadati</taxon>
        <taxon>Pseudomonadota</taxon>
        <taxon>Gammaproteobacteria</taxon>
        <taxon>Enterobacterales</taxon>
        <taxon>Enterobacteriaceae</taxon>
        <taxon>Salmonella</taxon>
    </lineage>
</organism>
<dbReference type="AlphaFoldDB" id="A0A612H4L7"/>
<dbReference type="EMBL" id="AAKVAS010000005">
    <property type="protein sequence ID" value="ECW0107023.1"/>
    <property type="molecule type" value="Genomic_DNA"/>
</dbReference>
<gene>
    <name evidence="1" type="ORF">F3Q63_07355</name>
</gene>
<sequence>MSQKLKNGLTPAEMAHDIAMALIGDGWLVNFPQDMEERKKKTRHVVQQVMGLEDSLTSAIKEHISENPRWLS</sequence>
<proteinExistence type="predicted"/>